<feature type="signal peptide" evidence="2">
    <location>
        <begin position="1"/>
        <end position="24"/>
    </location>
</feature>
<evidence type="ECO:0000256" key="2">
    <source>
        <dbReference type="SAM" id="SignalP"/>
    </source>
</evidence>
<comment type="caution">
    <text evidence="3">The sequence shown here is derived from an EMBL/GenBank/DDBJ whole genome shotgun (WGS) entry which is preliminary data.</text>
</comment>
<gene>
    <name evidence="3" type="ORF">I2I05_13980</name>
</gene>
<feature type="region of interest" description="Disordered" evidence="1">
    <location>
        <begin position="23"/>
        <end position="91"/>
    </location>
</feature>
<keyword evidence="2" id="KW-0732">Signal</keyword>
<evidence type="ECO:0000313" key="3">
    <source>
        <dbReference type="EMBL" id="MBF9238510.1"/>
    </source>
</evidence>
<feature type="compositionally biased region" description="Basic and acidic residues" evidence="1">
    <location>
        <begin position="73"/>
        <end position="91"/>
    </location>
</feature>
<organism evidence="3 4">
    <name type="scientific">Hymenobacter jeongseonensis</name>
    <dbReference type="NCBI Taxonomy" id="2791027"/>
    <lineage>
        <taxon>Bacteria</taxon>
        <taxon>Pseudomonadati</taxon>
        <taxon>Bacteroidota</taxon>
        <taxon>Cytophagia</taxon>
        <taxon>Cytophagales</taxon>
        <taxon>Hymenobacteraceae</taxon>
        <taxon>Hymenobacter</taxon>
    </lineage>
</organism>
<feature type="chain" id="PRO_5046815831" description="Lipoprotein" evidence="2">
    <location>
        <begin position="25"/>
        <end position="91"/>
    </location>
</feature>
<keyword evidence="4" id="KW-1185">Reference proteome</keyword>
<feature type="compositionally biased region" description="Low complexity" evidence="1">
    <location>
        <begin position="42"/>
        <end position="59"/>
    </location>
</feature>
<accession>A0ABS0IJH2</accession>
<feature type="compositionally biased region" description="Basic and acidic residues" evidence="1">
    <location>
        <begin position="28"/>
        <end position="38"/>
    </location>
</feature>
<dbReference type="RefSeq" id="WP_196282889.1">
    <property type="nucleotide sequence ID" value="NZ_JADQDQ010000006.1"/>
</dbReference>
<name>A0ABS0IJH2_9BACT</name>
<dbReference type="Proteomes" id="UP000597617">
    <property type="component" value="Unassembled WGS sequence"/>
</dbReference>
<evidence type="ECO:0008006" key="5">
    <source>
        <dbReference type="Google" id="ProtNLM"/>
    </source>
</evidence>
<evidence type="ECO:0000313" key="4">
    <source>
        <dbReference type="Proteomes" id="UP000597617"/>
    </source>
</evidence>
<dbReference type="EMBL" id="JADQDQ010000006">
    <property type="protein sequence ID" value="MBF9238510.1"/>
    <property type="molecule type" value="Genomic_DNA"/>
</dbReference>
<sequence length="91" mass="9480">MQFQQLLRPFALACALTATFSACSSGTKEGDTNVERGYTKKGPAADADGTPAGDSTTAGMTRETGPRQPTGKEIYKAAADAKDRNHDGIAD</sequence>
<reference evidence="3 4" key="1">
    <citation type="submission" date="2020-11" db="EMBL/GenBank/DDBJ databases">
        <authorList>
            <person name="Kim M.K."/>
        </authorList>
    </citation>
    <scope>NUCLEOTIDE SEQUENCE [LARGE SCALE GENOMIC DNA]</scope>
    <source>
        <strain evidence="3 4">BT683</strain>
    </source>
</reference>
<protein>
    <recommendedName>
        <fullName evidence="5">Lipoprotein</fullName>
    </recommendedName>
</protein>
<proteinExistence type="predicted"/>
<evidence type="ECO:0000256" key="1">
    <source>
        <dbReference type="SAM" id="MobiDB-lite"/>
    </source>
</evidence>